<dbReference type="SUPFAM" id="SSF48371">
    <property type="entry name" value="ARM repeat"/>
    <property type="match status" value="1"/>
</dbReference>
<evidence type="ECO:0000256" key="1">
    <source>
        <dbReference type="PROSITE-ProRule" id="PRU00103"/>
    </source>
</evidence>
<feature type="region of interest" description="Disordered" evidence="3">
    <location>
        <begin position="451"/>
        <end position="490"/>
    </location>
</feature>
<dbReference type="PROSITE" id="PS50077">
    <property type="entry name" value="HEAT_REPEAT"/>
    <property type="match status" value="1"/>
</dbReference>
<feature type="compositionally biased region" description="Low complexity" evidence="3">
    <location>
        <begin position="481"/>
        <end position="490"/>
    </location>
</feature>
<dbReference type="Gene3D" id="1.10.287.110">
    <property type="entry name" value="DnaJ domain"/>
    <property type="match status" value="1"/>
</dbReference>
<evidence type="ECO:0000256" key="3">
    <source>
        <dbReference type="SAM" id="MobiDB-lite"/>
    </source>
</evidence>
<dbReference type="InterPro" id="IPR011989">
    <property type="entry name" value="ARM-like"/>
</dbReference>
<dbReference type="InterPro" id="IPR001680">
    <property type="entry name" value="WD40_rpt"/>
</dbReference>
<comment type="caution">
    <text evidence="4">The sequence shown here is derived from an EMBL/GenBank/DDBJ whole genome shotgun (WGS) entry which is preliminary data.</text>
</comment>
<organism evidence="4 5">
    <name type="scientific">Symbiodinium microadriaticum</name>
    <name type="common">Dinoflagellate</name>
    <name type="synonym">Zooxanthella microadriatica</name>
    <dbReference type="NCBI Taxonomy" id="2951"/>
    <lineage>
        <taxon>Eukaryota</taxon>
        <taxon>Sar</taxon>
        <taxon>Alveolata</taxon>
        <taxon>Dinophyceae</taxon>
        <taxon>Suessiales</taxon>
        <taxon>Symbiodiniaceae</taxon>
        <taxon>Symbiodinium</taxon>
    </lineage>
</organism>
<keyword evidence="5" id="KW-1185">Reference proteome</keyword>
<feature type="compositionally biased region" description="Low complexity" evidence="3">
    <location>
        <begin position="730"/>
        <end position="741"/>
    </location>
</feature>
<protein>
    <submittedName>
        <fullName evidence="4">Uncharacterized protein</fullName>
    </submittedName>
</protein>
<name>A0A1Q9EFB5_SYMMI</name>
<feature type="region of interest" description="Disordered" evidence="3">
    <location>
        <begin position="590"/>
        <end position="701"/>
    </location>
</feature>
<evidence type="ECO:0000313" key="4">
    <source>
        <dbReference type="EMBL" id="OLQ06081.1"/>
    </source>
</evidence>
<feature type="region of interest" description="Disordered" evidence="3">
    <location>
        <begin position="719"/>
        <end position="748"/>
    </location>
</feature>
<dbReference type="Gene3D" id="2.130.10.10">
    <property type="entry name" value="YVTN repeat-like/Quinoprotein amine dehydrogenase"/>
    <property type="match status" value="1"/>
</dbReference>
<dbReference type="InterPro" id="IPR021133">
    <property type="entry name" value="HEAT_type_2"/>
</dbReference>
<sequence>MNQPQQLESSGNPECVLWQIQIMAPRLPIALMLWSFWAPTDAYRIAGSPAEGVKNVEKPAGLQTDTGTDEGLPGPDLDEWMALLDSPKKLARLDAAKEIGKMGKKAAAAIPQLIDRLDDTEGKNVRIAAAEALGKMGGLAAASVRAMFNPLGQDIASPEDRYLKAASVALGKIGREKPNAVIKVVREKLGAHAWFIKWLAVTACGEMGEKAANMAGKLREMSYDDHEGTQQQRICFLKGLQEQPGDEILVVACTHKAGETSVETTSLQLFQVPEGGTSGQLQCVGACTADSLDGGITAMSLWSLPSTASGSSRGRLACGTGKGGLAVFELAWPLAASLVKAASSGDSATAAPLLPEVTTRPHTKALVAVEWKPSSSSGGVGSMLMSASQDGFLKVWRYEEKPGQLVGTTSTAGPLRQAGAILAACWDVSSEAPGLLAGGRDQIAFRWDPEATSQAEPLPTVPDPVRKEPVASKALPSQRSAAGGAKTKGGPTVSMMKVSGVFSGASAMVEAEKEAKPVDSEEWRRFTPKSIDSNLCMARTWNLGAGGQCSCKPSLEGKDFCTRHFQGLWKVHGRVDGEIPEKKLREFVRTANGEIGQKKRAKSASGDKGGKGQPNKKAKKASESKDSSQEEDRPSSSGVSRTSPSKKSATVTTPPPKSSRLRRSRRSNASEVPKPRNTKVPKKETRRATQAPASKLPKCTCGKPIHTEKCKLFRPGFIPARRPRMPRPVSPRFQEPMSPVKTVPPPSVKLSRVASEQVLSISEEIARLPKPQRKAAWKQQMRTYHPDKKSVFPNLNESQMNEVFVEIKRRYDFAMRTEGEQLIPPDKTSLLNLTSAALYQQSSKARAIDLVLCATETLPGAAELAALWPGDDFPEAAPADGGSRAQVNLAKTIFCNRQDLADEWLMSEVRNKAASQDPVTLHRAQLLKLWAPELFDDEVPSLDVPVPATWLWAALAQDTGGCSNSAALAKIVAAGAATDSIHHVAAAALALGRLEEAVRLYEGNELHAEALDVFFTLFLTASARQHVRKTRIITY</sequence>
<dbReference type="Gene3D" id="1.25.10.10">
    <property type="entry name" value="Leucine-rich Repeat Variant"/>
    <property type="match status" value="1"/>
</dbReference>
<evidence type="ECO:0000256" key="2">
    <source>
        <dbReference type="PROSITE-ProRule" id="PRU00221"/>
    </source>
</evidence>
<gene>
    <name evidence="4" type="ORF">AK812_SmicGene10671</name>
</gene>
<accession>A0A1Q9EFB5</accession>
<dbReference type="AlphaFoldDB" id="A0A1Q9EFB5"/>
<proteinExistence type="predicted"/>
<reference evidence="4 5" key="1">
    <citation type="submission" date="2016-02" db="EMBL/GenBank/DDBJ databases">
        <title>Genome analysis of coral dinoflagellate symbionts highlights evolutionary adaptations to a symbiotic lifestyle.</title>
        <authorList>
            <person name="Aranda M."/>
            <person name="Li Y."/>
            <person name="Liew Y.J."/>
            <person name="Baumgarten S."/>
            <person name="Simakov O."/>
            <person name="Wilson M."/>
            <person name="Piel J."/>
            <person name="Ashoor H."/>
            <person name="Bougouffa S."/>
            <person name="Bajic V.B."/>
            <person name="Ryu T."/>
            <person name="Ravasi T."/>
            <person name="Bayer T."/>
            <person name="Micklem G."/>
            <person name="Kim H."/>
            <person name="Bhak J."/>
            <person name="Lajeunesse T.C."/>
            <person name="Voolstra C.R."/>
        </authorList>
    </citation>
    <scope>NUCLEOTIDE SEQUENCE [LARGE SCALE GENOMIC DNA]</scope>
    <source>
        <strain evidence="4 5">CCMP2467</strain>
    </source>
</reference>
<keyword evidence="2" id="KW-0853">WD repeat</keyword>
<evidence type="ECO:0000313" key="5">
    <source>
        <dbReference type="Proteomes" id="UP000186817"/>
    </source>
</evidence>
<dbReference type="InterPro" id="IPR036869">
    <property type="entry name" value="J_dom_sf"/>
</dbReference>
<dbReference type="SUPFAM" id="SSF50978">
    <property type="entry name" value="WD40 repeat-like"/>
    <property type="match status" value="1"/>
</dbReference>
<dbReference type="Proteomes" id="UP000186817">
    <property type="component" value="Unassembled WGS sequence"/>
</dbReference>
<dbReference type="OrthoDB" id="417504at2759"/>
<dbReference type="InterPro" id="IPR036322">
    <property type="entry name" value="WD40_repeat_dom_sf"/>
</dbReference>
<feature type="compositionally biased region" description="Low complexity" evidence="3">
    <location>
        <begin position="635"/>
        <end position="648"/>
    </location>
</feature>
<dbReference type="InterPro" id="IPR016024">
    <property type="entry name" value="ARM-type_fold"/>
</dbReference>
<feature type="repeat" description="WD" evidence="2">
    <location>
        <begin position="359"/>
        <end position="396"/>
    </location>
</feature>
<dbReference type="EMBL" id="LSRX01000168">
    <property type="protein sequence ID" value="OLQ06081.1"/>
    <property type="molecule type" value="Genomic_DNA"/>
</dbReference>
<dbReference type="InterPro" id="IPR015943">
    <property type="entry name" value="WD40/YVTN_repeat-like_dom_sf"/>
</dbReference>
<dbReference type="Pfam" id="PF13646">
    <property type="entry name" value="HEAT_2"/>
    <property type="match status" value="1"/>
</dbReference>
<feature type="repeat" description="HEAT" evidence="1">
    <location>
        <begin position="109"/>
        <end position="144"/>
    </location>
</feature>
<feature type="compositionally biased region" description="Basic and acidic residues" evidence="3">
    <location>
        <begin position="620"/>
        <end position="634"/>
    </location>
</feature>
<dbReference type="PROSITE" id="PS50082">
    <property type="entry name" value="WD_REPEATS_2"/>
    <property type="match status" value="1"/>
</dbReference>